<evidence type="ECO:0000313" key="2">
    <source>
        <dbReference type="Proteomes" id="UP000789860"/>
    </source>
</evidence>
<dbReference type="EMBL" id="CAJVPM010000374">
    <property type="protein sequence ID" value="CAG8442728.1"/>
    <property type="molecule type" value="Genomic_DNA"/>
</dbReference>
<protein>
    <submittedName>
        <fullName evidence="1">6035_t:CDS:1</fullName>
    </submittedName>
</protein>
<evidence type="ECO:0000313" key="1">
    <source>
        <dbReference type="EMBL" id="CAG8442728.1"/>
    </source>
</evidence>
<comment type="caution">
    <text evidence="1">The sequence shown here is derived from an EMBL/GenBank/DDBJ whole genome shotgun (WGS) entry which is preliminary data.</text>
</comment>
<keyword evidence="2" id="KW-1185">Reference proteome</keyword>
<sequence length="536" mass="60697">NRLQGESFREEYITTPQIQVANIQWNYNQTNDVIKVEIWDVVDKGISPTNINKRSTTSNSILKIDNSQGILTKPPSSGSLHQSPDQLSLDAETIDVYRNTHGLILLFDMTKNWTFEYAVKELRAIPKNMAVLLLGNFSDLSSQRVISQSQIYQAIADINRERISEYPSANMVRDILRQQLAAKTKELAKLLDTLDLDDNVSSSVKSRLNVPMDVVGIKEPDLGKDRLEEEQMQLKNLWDKEFKELSKKKEPVESLSLPLEQQVIQPLSDTLLHKRSKAIIPDTTIIDEFDAGDLEDDFFDDTPDPVVVLPPVVLPKNDEVEDMDSKNPMVTIDEEDLIGVEGYDDVEDDKPNKPNVHQSFNDVWRHRHNSVSLANQISDSSDDDLTQAAKHLNLLDRRPSTTKIYIDKSMREDSNLEVHDDSVDEHGSFTYSGHGLSINDPYIKSEQRDLHHGFEESSFDMAGYSPISFGTPSGYEEIGEGQDNPWLEGDTYQPEHKDLDDNTPPITQTQAIPKGYEFFSTAAESTRGSTTEYHRS</sequence>
<gene>
    <name evidence="1" type="ORF">SCALOS_LOCUS733</name>
</gene>
<proteinExistence type="predicted"/>
<reference evidence="1" key="1">
    <citation type="submission" date="2021-06" db="EMBL/GenBank/DDBJ databases">
        <authorList>
            <person name="Kallberg Y."/>
            <person name="Tangrot J."/>
            <person name="Rosling A."/>
        </authorList>
    </citation>
    <scope>NUCLEOTIDE SEQUENCE</scope>
    <source>
        <strain evidence="1">AU212A</strain>
    </source>
</reference>
<organism evidence="1 2">
    <name type="scientific">Scutellospora calospora</name>
    <dbReference type="NCBI Taxonomy" id="85575"/>
    <lineage>
        <taxon>Eukaryota</taxon>
        <taxon>Fungi</taxon>
        <taxon>Fungi incertae sedis</taxon>
        <taxon>Mucoromycota</taxon>
        <taxon>Glomeromycotina</taxon>
        <taxon>Glomeromycetes</taxon>
        <taxon>Diversisporales</taxon>
        <taxon>Gigasporaceae</taxon>
        <taxon>Scutellospora</taxon>
    </lineage>
</organism>
<name>A0ACA9JYP2_9GLOM</name>
<dbReference type="Proteomes" id="UP000789860">
    <property type="component" value="Unassembled WGS sequence"/>
</dbReference>
<feature type="non-terminal residue" evidence="1">
    <location>
        <position position="1"/>
    </location>
</feature>
<accession>A0ACA9JYP2</accession>